<dbReference type="InterPro" id="IPR051434">
    <property type="entry name" value="DnaJ_C_subfamily_member5"/>
</dbReference>
<name>A0A0R3S959_HYMDI</name>
<keyword evidence="3" id="KW-0564">Palmitate</keyword>
<dbReference type="PRINTS" id="PR00625">
    <property type="entry name" value="JDOMAIN"/>
</dbReference>
<evidence type="ECO:0000256" key="1">
    <source>
        <dbReference type="ARBA" id="ARBA00004635"/>
    </source>
</evidence>
<evidence type="ECO:0000256" key="6">
    <source>
        <dbReference type="SAM" id="Phobius"/>
    </source>
</evidence>
<dbReference type="CDD" id="cd06257">
    <property type="entry name" value="DnaJ"/>
    <property type="match status" value="1"/>
</dbReference>
<feature type="transmembrane region" description="Helical" evidence="6">
    <location>
        <begin position="117"/>
        <end position="142"/>
    </location>
</feature>
<proteinExistence type="predicted"/>
<dbReference type="STRING" id="6216.A0A0R3S959"/>
<evidence type="ECO:0000256" key="2">
    <source>
        <dbReference type="ARBA" id="ARBA00023136"/>
    </source>
</evidence>
<dbReference type="Gene3D" id="1.10.287.110">
    <property type="entry name" value="DnaJ domain"/>
    <property type="match status" value="1"/>
</dbReference>
<keyword evidence="6" id="KW-1133">Transmembrane helix</keyword>
<dbReference type="PROSITE" id="PS00636">
    <property type="entry name" value="DNAJ_1"/>
    <property type="match status" value="1"/>
</dbReference>
<sequence length="220" mass="24410">MAAEDNPFLSASRKLSVLSASGATLYHILGVPKGADEDDIKRAYRKAALRFHPDKNPNNPAAADIFKDVSRAYQALMDPVKRNIYDKYGSLGLSIAEQVGEDNVNTYFMLSSKWCKALFFFCCAITGCYFCCCCCFCCNFCFGKFKPHNYEPEIPEEINLHDEDLADLADPMHQAAPPYNPDAIRQTQFNSSYAPTEGLMPPTTGVVITQQPPSNMPSGY</sequence>
<evidence type="ECO:0000313" key="9">
    <source>
        <dbReference type="Proteomes" id="UP000274504"/>
    </source>
</evidence>
<evidence type="ECO:0000313" key="8">
    <source>
        <dbReference type="EMBL" id="VDL17832.1"/>
    </source>
</evidence>
<dbReference type="GO" id="GO:0005737">
    <property type="term" value="C:cytoplasm"/>
    <property type="evidence" value="ECO:0007669"/>
    <property type="project" value="UniProtKB-ARBA"/>
</dbReference>
<keyword evidence="2 6" id="KW-0472">Membrane</keyword>
<feature type="domain" description="J" evidence="7">
    <location>
        <begin position="24"/>
        <end position="89"/>
    </location>
</feature>
<dbReference type="AlphaFoldDB" id="A0A0R3S959"/>
<dbReference type="PANTHER" id="PTHR44027:SF7">
    <property type="entry name" value="DNAJ HOMOLOG SUBFAMILY C MEMBER 5 HOMOLOG"/>
    <property type="match status" value="1"/>
</dbReference>
<dbReference type="InterPro" id="IPR036869">
    <property type="entry name" value="J_dom_sf"/>
</dbReference>
<evidence type="ECO:0000256" key="4">
    <source>
        <dbReference type="ARBA" id="ARBA00023186"/>
    </source>
</evidence>
<dbReference type="GO" id="GO:1900073">
    <property type="term" value="P:regulation of neuromuscular synaptic transmission"/>
    <property type="evidence" value="ECO:0007669"/>
    <property type="project" value="TreeGrafter"/>
</dbReference>
<dbReference type="InterPro" id="IPR001623">
    <property type="entry name" value="DnaJ_domain"/>
</dbReference>
<dbReference type="GO" id="GO:0061177">
    <property type="term" value="C:type Is terminal bouton"/>
    <property type="evidence" value="ECO:0007669"/>
    <property type="project" value="TreeGrafter"/>
</dbReference>
<protein>
    <submittedName>
        <fullName evidence="10">J domain-containing protein</fullName>
    </submittedName>
</protein>
<evidence type="ECO:0000256" key="3">
    <source>
        <dbReference type="ARBA" id="ARBA00023139"/>
    </source>
</evidence>
<reference evidence="10" key="1">
    <citation type="submission" date="2017-02" db="UniProtKB">
        <authorList>
            <consortium name="WormBaseParasite"/>
        </authorList>
    </citation>
    <scope>IDENTIFICATION</scope>
</reference>
<dbReference type="SUPFAM" id="SSF46565">
    <property type="entry name" value="Chaperone J-domain"/>
    <property type="match status" value="1"/>
</dbReference>
<evidence type="ECO:0000313" key="10">
    <source>
        <dbReference type="WBParaSite" id="HDID_0000075101-mRNA-1"/>
    </source>
</evidence>
<evidence type="ECO:0000259" key="7">
    <source>
        <dbReference type="PROSITE" id="PS50076"/>
    </source>
</evidence>
<dbReference type="Proteomes" id="UP000274504">
    <property type="component" value="Unassembled WGS sequence"/>
</dbReference>
<gene>
    <name evidence="8" type="ORF">HDID_LOCUS752</name>
</gene>
<evidence type="ECO:0000256" key="5">
    <source>
        <dbReference type="ARBA" id="ARBA00023288"/>
    </source>
</evidence>
<dbReference type="GO" id="GO:0016020">
    <property type="term" value="C:membrane"/>
    <property type="evidence" value="ECO:0007669"/>
    <property type="project" value="UniProtKB-SubCell"/>
</dbReference>
<dbReference type="OrthoDB" id="445556at2759"/>
<dbReference type="InterPro" id="IPR018253">
    <property type="entry name" value="DnaJ_domain_CS"/>
</dbReference>
<dbReference type="WBParaSite" id="HDID_0000075101-mRNA-1">
    <property type="protein sequence ID" value="HDID_0000075101-mRNA-1"/>
    <property type="gene ID" value="HDID_0000075101"/>
</dbReference>
<comment type="subcellular location">
    <subcellularLocation>
        <location evidence="1">Membrane</location>
        <topology evidence="1">Lipid-anchor</topology>
    </subcellularLocation>
</comment>
<dbReference type="EMBL" id="UYSG01000108">
    <property type="protein sequence ID" value="VDL17832.1"/>
    <property type="molecule type" value="Genomic_DNA"/>
</dbReference>
<keyword evidence="6" id="KW-0812">Transmembrane</keyword>
<reference evidence="8 9" key="2">
    <citation type="submission" date="2018-11" db="EMBL/GenBank/DDBJ databases">
        <authorList>
            <consortium name="Pathogen Informatics"/>
        </authorList>
    </citation>
    <scope>NUCLEOTIDE SEQUENCE [LARGE SCALE GENOMIC DNA]</scope>
</reference>
<dbReference type="PROSITE" id="PS50076">
    <property type="entry name" value="DNAJ_2"/>
    <property type="match status" value="1"/>
</dbReference>
<dbReference type="PANTHER" id="PTHR44027">
    <property type="entry name" value="DNAJ HOMOLOG SUBFAMILY C MEMBER 5 HOMOLOG"/>
    <property type="match status" value="1"/>
</dbReference>
<keyword evidence="5" id="KW-0449">Lipoprotein</keyword>
<organism evidence="10">
    <name type="scientific">Hymenolepis diminuta</name>
    <name type="common">Rat tapeworm</name>
    <dbReference type="NCBI Taxonomy" id="6216"/>
    <lineage>
        <taxon>Eukaryota</taxon>
        <taxon>Metazoa</taxon>
        <taxon>Spiralia</taxon>
        <taxon>Lophotrochozoa</taxon>
        <taxon>Platyhelminthes</taxon>
        <taxon>Cestoda</taxon>
        <taxon>Eucestoda</taxon>
        <taxon>Cyclophyllidea</taxon>
        <taxon>Hymenolepididae</taxon>
        <taxon>Hymenolepis</taxon>
    </lineage>
</organism>
<keyword evidence="4" id="KW-0143">Chaperone</keyword>
<accession>A0A0R3S959</accession>
<dbReference type="SMART" id="SM00271">
    <property type="entry name" value="DnaJ"/>
    <property type="match status" value="1"/>
</dbReference>
<dbReference type="Pfam" id="PF00226">
    <property type="entry name" value="DnaJ"/>
    <property type="match status" value="1"/>
</dbReference>